<dbReference type="EMBL" id="LBSJ01000037">
    <property type="protein sequence ID" value="KKQ14265.1"/>
    <property type="molecule type" value="Genomic_DNA"/>
</dbReference>
<comment type="pathway">
    <text evidence="1 7">Cofactor biosynthesis; tetrahydrofolate biosynthesis; 5,6,7,8-tetrahydrofolate from 7,8-dihydrofolate: step 1/1.</text>
</comment>
<dbReference type="PATRIC" id="fig|1618417.4.peg.1098"/>
<dbReference type="Gene3D" id="3.40.430.10">
    <property type="entry name" value="Dihydrofolate Reductase, subunit A"/>
    <property type="match status" value="1"/>
</dbReference>
<dbReference type="PROSITE" id="PS00075">
    <property type="entry name" value="DHFR_1"/>
    <property type="match status" value="1"/>
</dbReference>
<evidence type="ECO:0000256" key="3">
    <source>
        <dbReference type="ARBA" id="ARBA00012856"/>
    </source>
</evidence>
<evidence type="ECO:0000259" key="9">
    <source>
        <dbReference type="PROSITE" id="PS51330"/>
    </source>
</evidence>
<protein>
    <recommendedName>
        <fullName evidence="3 7">Dihydrofolate reductase</fullName>
        <ecNumber evidence="3 7">1.5.1.3</ecNumber>
    </recommendedName>
</protein>
<dbReference type="Proteomes" id="UP000034448">
    <property type="component" value="Unassembled WGS sequence"/>
</dbReference>
<evidence type="ECO:0000313" key="10">
    <source>
        <dbReference type="EMBL" id="KKQ14265.1"/>
    </source>
</evidence>
<comment type="caution">
    <text evidence="10">The sequence shown here is derived from an EMBL/GenBank/DDBJ whole genome shotgun (WGS) entry which is preliminary data.</text>
</comment>
<dbReference type="PANTHER" id="PTHR48069">
    <property type="entry name" value="DIHYDROFOLATE REDUCTASE"/>
    <property type="match status" value="1"/>
</dbReference>
<dbReference type="UniPathway" id="UPA00077">
    <property type="reaction ID" value="UER00158"/>
</dbReference>
<dbReference type="InterPro" id="IPR024072">
    <property type="entry name" value="DHFR-like_dom_sf"/>
</dbReference>
<evidence type="ECO:0000313" key="11">
    <source>
        <dbReference type="Proteomes" id="UP000034448"/>
    </source>
</evidence>
<gene>
    <name evidence="10" type="ORF">US28_C0037G0006</name>
</gene>
<organism evidence="10 11">
    <name type="scientific">Candidatus Daviesbacteria bacterium GW2011_GWA1_36_8</name>
    <dbReference type="NCBI Taxonomy" id="1618417"/>
    <lineage>
        <taxon>Bacteria</taxon>
        <taxon>Candidatus Daviesiibacteriota</taxon>
    </lineage>
</organism>
<dbReference type="GO" id="GO:0046452">
    <property type="term" value="P:dihydrofolate metabolic process"/>
    <property type="evidence" value="ECO:0007669"/>
    <property type="project" value="TreeGrafter"/>
</dbReference>
<accession>A0A0G0FKM0</accession>
<comment type="similarity">
    <text evidence="2 7 8">Belongs to the dihydrofolate reductase family.</text>
</comment>
<dbReference type="GO" id="GO:0004146">
    <property type="term" value="F:dihydrofolate reductase activity"/>
    <property type="evidence" value="ECO:0007669"/>
    <property type="project" value="UniProtKB-EC"/>
</dbReference>
<dbReference type="PIRSF" id="PIRSF000194">
    <property type="entry name" value="DHFR"/>
    <property type="match status" value="1"/>
</dbReference>
<keyword evidence="6 7" id="KW-0560">Oxidoreductase</keyword>
<evidence type="ECO:0000256" key="2">
    <source>
        <dbReference type="ARBA" id="ARBA00009539"/>
    </source>
</evidence>
<evidence type="ECO:0000256" key="7">
    <source>
        <dbReference type="PIRNR" id="PIRNR000194"/>
    </source>
</evidence>
<reference evidence="10 11" key="1">
    <citation type="journal article" date="2015" name="Nature">
        <title>rRNA introns, odd ribosomes, and small enigmatic genomes across a large radiation of phyla.</title>
        <authorList>
            <person name="Brown C.T."/>
            <person name="Hug L.A."/>
            <person name="Thomas B.C."/>
            <person name="Sharon I."/>
            <person name="Castelle C.J."/>
            <person name="Singh A."/>
            <person name="Wilkins M.J."/>
            <person name="Williams K.H."/>
            <person name="Banfield J.F."/>
        </authorList>
    </citation>
    <scope>NUCLEOTIDE SEQUENCE [LARGE SCALE GENOMIC DNA]</scope>
</reference>
<name>A0A0G0FKM0_9BACT</name>
<evidence type="ECO:0000256" key="5">
    <source>
        <dbReference type="ARBA" id="ARBA00022857"/>
    </source>
</evidence>
<dbReference type="InterPro" id="IPR012259">
    <property type="entry name" value="DHFR"/>
</dbReference>
<evidence type="ECO:0000256" key="1">
    <source>
        <dbReference type="ARBA" id="ARBA00004903"/>
    </source>
</evidence>
<dbReference type="GO" id="GO:0005829">
    <property type="term" value="C:cytosol"/>
    <property type="evidence" value="ECO:0007669"/>
    <property type="project" value="TreeGrafter"/>
</dbReference>
<dbReference type="Pfam" id="PF00186">
    <property type="entry name" value="DHFR_1"/>
    <property type="match status" value="1"/>
</dbReference>
<proteinExistence type="inferred from homology"/>
<evidence type="ECO:0000256" key="6">
    <source>
        <dbReference type="ARBA" id="ARBA00023002"/>
    </source>
</evidence>
<evidence type="ECO:0000256" key="4">
    <source>
        <dbReference type="ARBA" id="ARBA00022563"/>
    </source>
</evidence>
<dbReference type="GO" id="GO:0050661">
    <property type="term" value="F:NADP binding"/>
    <property type="evidence" value="ECO:0007669"/>
    <property type="project" value="InterPro"/>
</dbReference>
<dbReference type="EC" id="1.5.1.3" evidence="3 7"/>
<keyword evidence="5 7" id="KW-0521">NADP</keyword>
<dbReference type="PROSITE" id="PS51330">
    <property type="entry name" value="DHFR_2"/>
    <property type="match status" value="1"/>
</dbReference>
<dbReference type="GO" id="GO:0046654">
    <property type="term" value="P:tetrahydrofolate biosynthetic process"/>
    <property type="evidence" value="ECO:0007669"/>
    <property type="project" value="UniProtKB-UniPathway"/>
</dbReference>
<dbReference type="GO" id="GO:0046655">
    <property type="term" value="P:folic acid metabolic process"/>
    <property type="evidence" value="ECO:0007669"/>
    <property type="project" value="TreeGrafter"/>
</dbReference>
<dbReference type="PRINTS" id="PR00070">
    <property type="entry name" value="DHFR"/>
</dbReference>
<dbReference type="GO" id="GO:0006730">
    <property type="term" value="P:one-carbon metabolic process"/>
    <property type="evidence" value="ECO:0007669"/>
    <property type="project" value="UniProtKB-KW"/>
</dbReference>
<dbReference type="PANTHER" id="PTHR48069:SF3">
    <property type="entry name" value="DIHYDROFOLATE REDUCTASE"/>
    <property type="match status" value="1"/>
</dbReference>
<sequence length="188" mass="21456">MSKISIIAAMSKNRVIGTKNKLPWNIPDELKRFRQITEGHPIIMGRKTHESIGRVLPNRLNIIITRDENYIRKNNLAHYQTRYKVDGVIIVHSLEEAIKTAKNIYPSAAPAFGVAAPQDDKSEIFIIGGGEIYRQALPLADKLYLTVIDKKYEGDTFFPDYSEFKKVIKEEKKQTDGGVSYTLFELEK</sequence>
<dbReference type="CDD" id="cd00209">
    <property type="entry name" value="DHFR"/>
    <property type="match status" value="1"/>
</dbReference>
<comment type="function">
    <text evidence="7">Key enzyme in folate metabolism. Catalyzes an essential reaction for de novo glycine and purine synthesis, and for DNA precursor synthesis.</text>
</comment>
<comment type="catalytic activity">
    <reaction evidence="7">
        <text>(6S)-5,6,7,8-tetrahydrofolate + NADP(+) = 7,8-dihydrofolate + NADPH + H(+)</text>
        <dbReference type="Rhea" id="RHEA:15009"/>
        <dbReference type="ChEBI" id="CHEBI:15378"/>
        <dbReference type="ChEBI" id="CHEBI:57451"/>
        <dbReference type="ChEBI" id="CHEBI:57453"/>
        <dbReference type="ChEBI" id="CHEBI:57783"/>
        <dbReference type="ChEBI" id="CHEBI:58349"/>
        <dbReference type="EC" id="1.5.1.3"/>
    </reaction>
</comment>
<dbReference type="AlphaFoldDB" id="A0A0G0FKM0"/>
<dbReference type="SUPFAM" id="SSF53597">
    <property type="entry name" value="Dihydrofolate reductase-like"/>
    <property type="match status" value="1"/>
</dbReference>
<evidence type="ECO:0000256" key="8">
    <source>
        <dbReference type="RuleBase" id="RU004474"/>
    </source>
</evidence>
<feature type="domain" description="DHFR" evidence="9">
    <location>
        <begin position="3"/>
        <end position="188"/>
    </location>
</feature>
<keyword evidence="4 7" id="KW-0554">One-carbon metabolism</keyword>
<dbReference type="InterPro" id="IPR001796">
    <property type="entry name" value="DHFR_dom"/>
</dbReference>
<dbReference type="InterPro" id="IPR017925">
    <property type="entry name" value="DHFR_CS"/>
</dbReference>